<comment type="caution">
    <text evidence="1">The sequence shown here is derived from an EMBL/GenBank/DDBJ whole genome shotgun (WGS) entry which is preliminary data.</text>
</comment>
<organism evidence="1 2">
    <name type="scientific">Pleurotus eryngii</name>
    <name type="common">Boletus of the steppes</name>
    <dbReference type="NCBI Taxonomy" id="5323"/>
    <lineage>
        <taxon>Eukaryota</taxon>
        <taxon>Fungi</taxon>
        <taxon>Dikarya</taxon>
        <taxon>Basidiomycota</taxon>
        <taxon>Agaricomycotina</taxon>
        <taxon>Agaricomycetes</taxon>
        <taxon>Agaricomycetidae</taxon>
        <taxon>Agaricales</taxon>
        <taxon>Pleurotineae</taxon>
        <taxon>Pleurotaceae</taxon>
        <taxon>Pleurotus</taxon>
    </lineage>
</organism>
<dbReference type="EMBL" id="MU154609">
    <property type="protein sequence ID" value="KAF9491966.1"/>
    <property type="molecule type" value="Genomic_DNA"/>
</dbReference>
<dbReference type="Proteomes" id="UP000807025">
    <property type="component" value="Unassembled WGS sequence"/>
</dbReference>
<dbReference type="AlphaFoldDB" id="A0A9P5ZQT2"/>
<sequence>MVRPRIYYTKAERQAANHAKSNRHYSKNKDEILARRHSSIPQAPDMTPTVKETDVEHHLHNARQIGNKLRYLIKPSLSSFALSVCTQYIETLNTGHDNMNIIESPVSRITQWRNRLIEHADFILQEEGVGEQWHNVNNACEMAGLTIRYLDNILCEAMCGSVKVRSSPP</sequence>
<keyword evidence="2" id="KW-1185">Reference proteome</keyword>
<accession>A0A9P5ZQT2</accession>
<reference evidence="1" key="1">
    <citation type="submission" date="2020-11" db="EMBL/GenBank/DDBJ databases">
        <authorList>
            <consortium name="DOE Joint Genome Institute"/>
            <person name="Ahrendt S."/>
            <person name="Riley R."/>
            <person name="Andreopoulos W."/>
            <person name="Labutti K."/>
            <person name="Pangilinan J."/>
            <person name="Ruiz-Duenas F.J."/>
            <person name="Barrasa J.M."/>
            <person name="Sanchez-Garcia M."/>
            <person name="Camarero S."/>
            <person name="Miyauchi S."/>
            <person name="Serrano A."/>
            <person name="Linde D."/>
            <person name="Babiker R."/>
            <person name="Drula E."/>
            <person name="Ayuso-Fernandez I."/>
            <person name="Pacheco R."/>
            <person name="Padilla G."/>
            <person name="Ferreira P."/>
            <person name="Barriuso J."/>
            <person name="Kellner H."/>
            <person name="Castanera R."/>
            <person name="Alfaro M."/>
            <person name="Ramirez L."/>
            <person name="Pisabarro A.G."/>
            <person name="Kuo A."/>
            <person name="Tritt A."/>
            <person name="Lipzen A."/>
            <person name="He G."/>
            <person name="Yan M."/>
            <person name="Ng V."/>
            <person name="Cullen D."/>
            <person name="Martin F."/>
            <person name="Rosso M.-N."/>
            <person name="Henrissat B."/>
            <person name="Hibbett D."/>
            <person name="Martinez A.T."/>
            <person name="Grigoriev I.V."/>
        </authorList>
    </citation>
    <scope>NUCLEOTIDE SEQUENCE</scope>
    <source>
        <strain evidence="1">ATCC 90797</strain>
    </source>
</reference>
<name>A0A9P5ZQT2_PLEER</name>
<proteinExistence type="predicted"/>
<gene>
    <name evidence="1" type="ORF">BDN71DRAFT_1509871</name>
</gene>
<protein>
    <submittedName>
        <fullName evidence="1">Uncharacterized protein</fullName>
    </submittedName>
</protein>
<dbReference type="OrthoDB" id="2654423at2759"/>
<evidence type="ECO:0000313" key="1">
    <source>
        <dbReference type="EMBL" id="KAF9491966.1"/>
    </source>
</evidence>
<evidence type="ECO:0000313" key="2">
    <source>
        <dbReference type="Proteomes" id="UP000807025"/>
    </source>
</evidence>